<sequence>MNLLLFAQAALSETATLADAAPQPVKELNYLELAMKGGWIMVPLLLLSMAAVYIFVERFMALRKAANEDANFMNRIKDYIHDGKIESAVNLCQSANTPLARMIEKGISRLGRPLNDVNTAIENAGNLEITQLEKGLPVLASVAGGAPMIGFLGTVIGMIQSFFQMSNAGNNIEVSSLAGGIYTALVTTVAGLMVGIVAYFAYNLLVTKVEKVVFNLEARTMEFMDILNEPVK</sequence>
<keyword evidence="4 7" id="KW-1133">Transmembrane helix</keyword>
<accession>A0A2W7N0G1</accession>
<organism evidence="9 10">
    <name type="scientific">Breznakibacter xylanolyticus</name>
    <dbReference type="NCBI Taxonomy" id="990"/>
    <lineage>
        <taxon>Bacteria</taxon>
        <taxon>Pseudomonadati</taxon>
        <taxon>Bacteroidota</taxon>
        <taxon>Bacteroidia</taxon>
        <taxon>Marinilabiliales</taxon>
        <taxon>Marinilabiliaceae</taxon>
        <taxon>Breznakibacter</taxon>
    </lineage>
</organism>
<evidence type="ECO:0000256" key="7">
    <source>
        <dbReference type="SAM" id="Phobius"/>
    </source>
</evidence>
<evidence type="ECO:0000256" key="2">
    <source>
        <dbReference type="ARBA" id="ARBA00022475"/>
    </source>
</evidence>
<evidence type="ECO:0000313" key="10">
    <source>
        <dbReference type="Proteomes" id="UP000249239"/>
    </source>
</evidence>
<feature type="domain" description="MotA/TolQ/ExbB proton channel" evidence="8">
    <location>
        <begin position="95"/>
        <end position="217"/>
    </location>
</feature>
<name>A0A2W7N0G1_9BACT</name>
<feature type="transmembrane region" description="Helical" evidence="7">
    <location>
        <begin position="136"/>
        <end position="159"/>
    </location>
</feature>
<comment type="subcellular location">
    <subcellularLocation>
        <location evidence="1">Cell membrane</location>
        <topology evidence="1">Multi-pass membrane protein</topology>
    </subcellularLocation>
    <subcellularLocation>
        <location evidence="6">Membrane</location>
        <topology evidence="6">Multi-pass membrane protein</topology>
    </subcellularLocation>
</comment>
<evidence type="ECO:0000256" key="4">
    <source>
        <dbReference type="ARBA" id="ARBA00022989"/>
    </source>
</evidence>
<dbReference type="Pfam" id="PF01618">
    <property type="entry name" value="MotA_ExbB"/>
    <property type="match status" value="1"/>
</dbReference>
<evidence type="ECO:0000256" key="5">
    <source>
        <dbReference type="ARBA" id="ARBA00023136"/>
    </source>
</evidence>
<dbReference type="AlphaFoldDB" id="A0A2W7N0G1"/>
<proteinExistence type="inferred from homology"/>
<evidence type="ECO:0000256" key="3">
    <source>
        <dbReference type="ARBA" id="ARBA00022692"/>
    </source>
</evidence>
<comment type="caution">
    <text evidence="9">The sequence shown here is derived from an EMBL/GenBank/DDBJ whole genome shotgun (WGS) entry which is preliminary data.</text>
</comment>
<dbReference type="Proteomes" id="UP000249239">
    <property type="component" value="Unassembled WGS sequence"/>
</dbReference>
<evidence type="ECO:0000256" key="6">
    <source>
        <dbReference type="RuleBase" id="RU004057"/>
    </source>
</evidence>
<evidence type="ECO:0000256" key="1">
    <source>
        <dbReference type="ARBA" id="ARBA00004651"/>
    </source>
</evidence>
<feature type="transmembrane region" description="Helical" evidence="7">
    <location>
        <begin position="36"/>
        <end position="56"/>
    </location>
</feature>
<dbReference type="OrthoDB" id="4045at2"/>
<keyword evidence="6" id="KW-0813">Transport</keyword>
<keyword evidence="5 7" id="KW-0472">Membrane</keyword>
<comment type="similarity">
    <text evidence="6">Belongs to the exbB/tolQ family.</text>
</comment>
<dbReference type="InterPro" id="IPR002898">
    <property type="entry name" value="MotA_ExbB_proton_chnl"/>
</dbReference>
<reference evidence="9 10" key="1">
    <citation type="submission" date="2018-06" db="EMBL/GenBank/DDBJ databases">
        <title>Genomic Encyclopedia of Archaeal and Bacterial Type Strains, Phase II (KMG-II): from individual species to whole genera.</title>
        <authorList>
            <person name="Goeker M."/>
        </authorList>
    </citation>
    <scope>NUCLEOTIDE SEQUENCE [LARGE SCALE GENOMIC DNA]</scope>
    <source>
        <strain evidence="9 10">DSM 6779</strain>
    </source>
</reference>
<dbReference type="PANTHER" id="PTHR30625">
    <property type="entry name" value="PROTEIN TOLQ"/>
    <property type="match status" value="1"/>
</dbReference>
<evidence type="ECO:0000313" key="9">
    <source>
        <dbReference type="EMBL" id="PZX13431.1"/>
    </source>
</evidence>
<keyword evidence="2" id="KW-1003">Cell membrane</keyword>
<keyword evidence="6" id="KW-0653">Protein transport</keyword>
<dbReference type="GO" id="GO:0017038">
    <property type="term" value="P:protein import"/>
    <property type="evidence" value="ECO:0007669"/>
    <property type="project" value="TreeGrafter"/>
</dbReference>
<dbReference type="RefSeq" id="WP_111446526.1">
    <property type="nucleotide sequence ID" value="NZ_QKZK01000026.1"/>
</dbReference>
<dbReference type="GO" id="GO:0005886">
    <property type="term" value="C:plasma membrane"/>
    <property type="evidence" value="ECO:0007669"/>
    <property type="project" value="UniProtKB-SubCell"/>
</dbReference>
<protein>
    <submittedName>
        <fullName evidence="9">Biopolymer transport protein ExbB</fullName>
    </submittedName>
</protein>
<keyword evidence="10" id="KW-1185">Reference proteome</keyword>
<dbReference type="EMBL" id="QKZK01000026">
    <property type="protein sequence ID" value="PZX13431.1"/>
    <property type="molecule type" value="Genomic_DNA"/>
</dbReference>
<gene>
    <name evidence="9" type="ORF">LX69_02687</name>
</gene>
<dbReference type="PANTHER" id="PTHR30625:SF17">
    <property type="entry name" value="TOLQ-RELATED"/>
    <property type="match status" value="1"/>
</dbReference>
<dbReference type="InterPro" id="IPR050790">
    <property type="entry name" value="ExbB/TolQ_transport"/>
</dbReference>
<evidence type="ECO:0000259" key="8">
    <source>
        <dbReference type="Pfam" id="PF01618"/>
    </source>
</evidence>
<keyword evidence="3 7" id="KW-0812">Transmembrane</keyword>
<feature type="transmembrane region" description="Helical" evidence="7">
    <location>
        <begin position="179"/>
        <end position="202"/>
    </location>
</feature>